<proteinExistence type="predicted"/>
<organism evidence="2 3">
    <name type="scientific">Urochloa decumbens</name>
    <dbReference type="NCBI Taxonomy" id="240449"/>
    <lineage>
        <taxon>Eukaryota</taxon>
        <taxon>Viridiplantae</taxon>
        <taxon>Streptophyta</taxon>
        <taxon>Embryophyta</taxon>
        <taxon>Tracheophyta</taxon>
        <taxon>Spermatophyta</taxon>
        <taxon>Magnoliopsida</taxon>
        <taxon>Liliopsida</taxon>
        <taxon>Poales</taxon>
        <taxon>Poaceae</taxon>
        <taxon>PACMAD clade</taxon>
        <taxon>Panicoideae</taxon>
        <taxon>Panicodae</taxon>
        <taxon>Paniceae</taxon>
        <taxon>Melinidinae</taxon>
        <taxon>Urochloa</taxon>
    </lineage>
</organism>
<evidence type="ECO:0000256" key="1">
    <source>
        <dbReference type="SAM" id="MobiDB-lite"/>
    </source>
</evidence>
<gene>
    <name evidence="2" type="ORF">URODEC1_LOCUS19609</name>
</gene>
<sequence>MVSARCVAALLRRISWKMTGWPSASPAARFHENSDVSMCGTAGASWNAPCRLGQPRSSSTPSRIISGILIRVANIAADDGQNPAARRPSFFATGKAHAMFTSAISQLMMLSLPRASALIPPMSFSSSTGMTLENESVRRARSFRSSPLPRPSGTDTMSIPASLLSVVAKAPRMRPWFSSVLTKVTLTPCSTRQWESSIMGMTWPCAG</sequence>
<keyword evidence="3" id="KW-1185">Reference proteome</keyword>
<dbReference type="EMBL" id="OZ075123">
    <property type="protein sequence ID" value="CAL4919163.1"/>
    <property type="molecule type" value="Genomic_DNA"/>
</dbReference>
<dbReference type="Proteomes" id="UP001497457">
    <property type="component" value="Chromosome 13rd"/>
</dbReference>
<reference evidence="2" key="1">
    <citation type="submission" date="2024-10" db="EMBL/GenBank/DDBJ databases">
        <authorList>
            <person name="Ryan C."/>
        </authorList>
    </citation>
    <scope>NUCLEOTIDE SEQUENCE [LARGE SCALE GENOMIC DNA]</scope>
</reference>
<accession>A0ABC8X1F6</accession>
<dbReference type="AlphaFoldDB" id="A0ABC8X1F6"/>
<evidence type="ECO:0000313" key="3">
    <source>
        <dbReference type="Proteomes" id="UP001497457"/>
    </source>
</evidence>
<feature type="region of interest" description="Disordered" evidence="1">
    <location>
        <begin position="129"/>
        <end position="154"/>
    </location>
</feature>
<evidence type="ECO:0000313" key="2">
    <source>
        <dbReference type="EMBL" id="CAL4919163.1"/>
    </source>
</evidence>
<protein>
    <submittedName>
        <fullName evidence="2">Uncharacterized protein</fullName>
    </submittedName>
</protein>
<name>A0ABC8X1F6_9POAL</name>